<reference evidence="1" key="1">
    <citation type="submission" date="2021-06" db="EMBL/GenBank/DDBJ databases">
        <authorList>
            <person name="Kallberg Y."/>
            <person name="Tangrot J."/>
            <person name="Rosling A."/>
        </authorList>
    </citation>
    <scope>NUCLEOTIDE SEQUENCE</scope>
    <source>
        <strain evidence="1">87-6 pot B 2015</strain>
    </source>
</reference>
<accession>A0A9N9IVR3</accession>
<feature type="non-terminal residue" evidence="1">
    <location>
        <position position="102"/>
    </location>
</feature>
<dbReference type="Proteomes" id="UP000789375">
    <property type="component" value="Unassembled WGS sequence"/>
</dbReference>
<organism evidence="1 2">
    <name type="scientific">Funneliformis mosseae</name>
    <name type="common">Endomycorrhizal fungus</name>
    <name type="synonym">Glomus mosseae</name>
    <dbReference type="NCBI Taxonomy" id="27381"/>
    <lineage>
        <taxon>Eukaryota</taxon>
        <taxon>Fungi</taxon>
        <taxon>Fungi incertae sedis</taxon>
        <taxon>Mucoromycota</taxon>
        <taxon>Glomeromycotina</taxon>
        <taxon>Glomeromycetes</taxon>
        <taxon>Glomerales</taxon>
        <taxon>Glomeraceae</taxon>
        <taxon>Funneliformis</taxon>
    </lineage>
</organism>
<dbReference type="EMBL" id="CAJVPP010023992">
    <property type="protein sequence ID" value="CAG8748615.1"/>
    <property type="molecule type" value="Genomic_DNA"/>
</dbReference>
<sequence length="102" mass="11301">GLPEVSVPAVDVSEFVVDQQNNVDTKSTEDKIIDDCLFKQTPMSEVLPEITGVHDICRKQTQLEQCKPDSKTNNTVLEREPDSETLVTSLDSAILLNEKNGQ</sequence>
<keyword evidence="2" id="KW-1185">Reference proteome</keyword>
<gene>
    <name evidence="1" type="ORF">FMOSSE_LOCUS16526</name>
</gene>
<name>A0A9N9IVR3_FUNMO</name>
<comment type="caution">
    <text evidence="1">The sequence shown here is derived from an EMBL/GenBank/DDBJ whole genome shotgun (WGS) entry which is preliminary data.</text>
</comment>
<protein>
    <submittedName>
        <fullName evidence="1">10528_t:CDS:1</fullName>
    </submittedName>
</protein>
<feature type="non-terminal residue" evidence="1">
    <location>
        <position position="1"/>
    </location>
</feature>
<dbReference type="AlphaFoldDB" id="A0A9N9IVR3"/>
<evidence type="ECO:0000313" key="1">
    <source>
        <dbReference type="EMBL" id="CAG8748615.1"/>
    </source>
</evidence>
<evidence type="ECO:0000313" key="2">
    <source>
        <dbReference type="Proteomes" id="UP000789375"/>
    </source>
</evidence>
<proteinExistence type="predicted"/>